<dbReference type="EMBL" id="JAAALK010000289">
    <property type="protein sequence ID" value="KAG8050699.1"/>
    <property type="molecule type" value="Genomic_DNA"/>
</dbReference>
<dbReference type="EC" id="3.6.4.12" evidence="1"/>
<dbReference type="GO" id="GO:0016787">
    <property type="term" value="F:hydrolase activity"/>
    <property type="evidence" value="ECO:0007669"/>
    <property type="project" value="UniProtKB-KW"/>
</dbReference>
<keyword evidence="1" id="KW-0378">Hydrolase</keyword>
<keyword evidence="1" id="KW-0067">ATP-binding</keyword>
<comment type="similarity">
    <text evidence="1">Belongs to the RuvB family.</text>
</comment>
<dbReference type="GO" id="GO:0003678">
    <property type="term" value="F:DNA helicase activity"/>
    <property type="evidence" value="ECO:0007669"/>
    <property type="project" value="UniProtKB-EC"/>
</dbReference>
<keyword evidence="1" id="KW-0547">Nucleotide-binding</keyword>
<name>A0A8J5RPZ5_ZIZPA</name>
<accession>A0A8J5RPZ5</accession>
<keyword evidence="1" id="KW-0539">Nucleus</keyword>
<evidence type="ECO:0000313" key="4">
    <source>
        <dbReference type="Proteomes" id="UP000729402"/>
    </source>
</evidence>
<keyword evidence="1" id="KW-0805">Transcription regulation</keyword>
<dbReference type="GO" id="GO:0005524">
    <property type="term" value="F:ATP binding"/>
    <property type="evidence" value="ECO:0007669"/>
    <property type="project" value="UniProtKB-KW"/>
</dbReference>
<dbReference type="Proteomes" id="UP000729402">
    <property type="component" value="Unassembled WGS sequence"/>
</dbReference>
<protein>
    <recommendedName>
        <fullName evidence="1">RuvB-like helicase</fullName>
        <ecNumber evidence="1">3.6.4.12</ecNumber>
    </recommendedName>
</protein>
<comment type="caution">
    <text evidence="3">The sequence shown here is derived from an EMBL/GenBank/DDBJ whole genome shotgun (WGS) entry which is preliminary data.</text>
</comment>
<reference evidence="3" key="2">
    <citation type="submission" date="2021-02" db="EMBL/GenBank/DDBJ databases">
        <authorList>
            <person name="Kimball J.A."/>
            <person name="Haas M.W."/>
            <person name="Macchietto M."/>
            <person name="Kono T."/>
            <person name="Duquette J."/>
            <person name="Shao M."/>
        </authorList>
    </citation>
    <scope>NUCLEOTIDE SEQUENCE</scope>
    <source>
        <tissue evidence="3">Fresh leaf tissue</tissue>
    </source>
</reference>
<evidence type="ECO:0000313" key="3">
    <source>
        <dbReference type="EMBL" id="KAG8050699.1"/>
    </source>
</evidence>
<keyword evidence="1" id="KW-0804">Transcription</keyword>
<dbReference type="AlphaFoldDB" id="A0A8J5RPZ5"/>
<keyword evidence="1" id="KW-0347">Helicase</keyword>
<evidence type="ECO:0000256" key="1">
    <source>
        <dbReference type="RuleBase" id="RU363048"/>
    </source>
</evidence>
<sequence>MCFPQLTFPSHCLRSAPLPTPVPSPLPPPRVASIGRHRGLLPYGLHLQRSSSTLAPPPASPSDPPASSTCYGSKYGILRMAHALLAYYRLLDEMQVSKTEALTRAFRRSIGVRIKEKAEIIEGEVVEISIDSLVFALGVGGSLATPFSVAATGKIRWLVLKVTKFGRSIGRSRGYNVVGPHQVRQVP</sequence>
<dbReference type="OrthoDB" id="10060499at2759"/>
<evidence type="ECO:0000259" key="2">
    <source>
        <dbReference type="Pfam" id="PF06068"/>
    </source>
</evidence>
<gene>
    <name evidence="3" type="ORF">GUJ93_ZPchr0009g2133</name>
</gene>
<dbReference type="PANTHER" id="PTHR11093">
    <property type="entry name" value="RUVB-RELATED REPTIN AND PONTIN"/>
    <property type="match status" value="1"/>
</dbReference>
<dbReference type="InterPro" id="IPR027238">
    <property type="entry name" value="RuvB-like"/>
</dbReference>
<comment type="catalytic activity">
    <reaction evidence="1">
        <text>ATP + H2O = ADP + phosphate + H(+)</text>
        <dbReference type="Rhea" id="RHEA:13065"/>
        <dbReference type="ChEBI" id="CHEBI:15377"/>
        <dbReference type="ChEBI" id="CHEBI:15378"/>
        <dbReference type="ChEBI" id="CHEBI:30616"/>
        <dbReference type="ChEBI" id="CHEBI:43474"/>
        <dbReference type="ChEBI" id="CHEBI:456216"/>
        <dbReference type="EC" id="3.6.4.12"/>
    </reaction>
</comment>
<keyword evidence="4" id="KW-1185">Reference proteome</keyword>
<reference evidence="3" key="1">
    <citation type="journal article" date="2021" name="bioRxiv">
        <title>Whole Genome Assembly and Annotation of Northern Wild Rice, Zizania palustris L., Supports a Whole Genome Duplication in the Zizania Genus.</title>
        <authorList>
            <person name="Haas M."/>
            <person name="Kono T."/>
            <person name="Macchietto M."/>
            <person name="Millas R."/>
            <person name="McGilp L."/>
            <person name="Shao M."/>
            <person name="Duquette J."/>
            <person name="Hirsch C.N."/>
            <person name="Kimball J."/>
        </authorList>
    </citation>
    <scope>NUCLEOTIDE SEQUENCE</scope>
    <source>
        <tissue evidence="3">Fresh leaf tissue</tissue>
    </source>
</reference>
<organism evidence="3 4">
    <name type="scientific">Zizania palustris</name>
    <name type="common">Northern wild rice</name>
    <dbReference type="NCBI Taxonomy" id="103762"/>
    <lineage>
        <taxon>Eukaryota</taxon>
        <taxon>Viridiplantae</taxon>
        <taxon>Streptophyta</taxon>
        <taxon>Embryophyta</taxon>
        <taxon>Tracheophyta</taxon>
        <taxon>Spermatophyta</taxon>
        <taxon>Magnoliopsida</taxon>
        <taxon>Liliopsida</taxon>
        <taxon>Poales</taxon>
        <taxon>Poaceae</taxon>
        <taxon>BOP clade</taxon>
        <taxon>Oryzoideae</taxon>
        <taxon>Oryzeae</taxon>
        <taxon>Zizaniinae</taxon>
        <taxon>Zizania</taxon>
    </lineage>
</organism>
<proteinExistence type="inferred from homology"/>
<dbReference type="Pfam" id="PF06068">
    <property type="entry name" value="TIP49"/>
    <property type="match status" value="1"/>
</dbReference>
<feature type="domain" description="TIP49 P-loop" evidence="2">
    <location>
        <begin position="94"/>
        <end position="131"/>
    </location>
</feature>
<dbReference type="InterPro" id="IPR010339">
    <property type="entry name" value="TIP49_P-loop"/>
</dbReference>